<reference evidence="2" key="3">
    <citation type="submission" date="2020-12" db="UniProtKB">
        <authorList>
            <consortium name="EnsemblPlants"/>
        </authorList>
    </citation>
    <scope>IDENTIFICATION</scope>
</reference>
<accession>A0A2K1J1U0</accession>
<dbReference type="InParanoid" id="A0A2K1J1U0"/>
<proteinExistence type="predicted"/>
<evidence type="ECO:0000313" key="3">
    <source>
        <dbReference type="Proteomes" id="UP000006727"/>
    </source>
</evidence>
<reference evidence="1 3" key="1">
    <citation type="journal article" date="2008" name="Science">
        <title>The Physcomitrella genome reveals evolutionary insights into the conquest of land by plants.</title>
        <authorList>
            <person name="Rensing S."/>
            <person name="Lang D."/>
            <person name="Zimmer A."/>
            <person name="Terry A."/>
            <person name="Salamov A."/>
            <person name="Shapiro H."/>
            <person name="Nishiyama T."/>
            <person name="Perroud P.-F."/>
            <person name="Lindquist E."/>
            <person name="Kamisugi Y."/>
            <person name="Tanahashi T."/>
            <person name="Sakakibara K."/>
            <person name="Fujita T."/>
            <person name="Oishi K."/>
            <person name="Shin-I T."/>
            <person name="Kuroki Y."/>
            <person name="Toyoda A."/>
            <person name="Suzuki Y."/>
            <person name="Hashimoto A."/>
            <person name="Yamaguchi K."/>
            <person name="Sugano A."/>
            <person name="Kohara Y."/>
            <person name="Fujiyama A."/>
            <person name="Anterola A."/>
            <person name="Aoki S."/>
            <person name="Ashton N."/>
            <person name="Barbazuk W.B."/>
            <person name="Barker E."/>
            <person name="Bennetzen J."/>
            <person name="Bezanilla M."/>
            <person name="Blankenship R."/>
            <person name="Cho S.H."/>
            <person name="Dutcher S."/>
            <person name="Estelle M."/>
            <person name="Fawcett J.A."/>
            <person name="Gundlach H."/>
            <person name="Hanada K."/>
            <person name="Heyl A."/>
            <person name="Hicks K.A."/>
            <person name="Hugh J."/>
            <person name="Lohr M."/>
            <person name="Mayer K."/>
            <person name="Melkozernov A."/>
            <person name="Murata T."/>
            <person name="Nelson D."/>
            <person name="Pils B."/>
            <person name="Prigge M."/>
            <person name="Reiss B."/>
            <person name="Renner T."/>
            <person name="Rombauts S."/>
            <person name="Rushton P."/>
            <person name="Sanderfoot A."/>
            <person name="Schween G."/>
            <person name="Shiu S.-H."/>
            <person name="Stueber K."/>
            <person name="Theodoulou F.L."/>
            <person name="Tu H."/>
            <person name="Van de Peer Y."/>
            <person name="Verrier P.J."/>
            <person name="Waters E."/>
            <person name="Wood A."/>
            <person name="Yang L."/>
            <person name="Cove D."/>
            <person name="Cuming A."/>
            <person name="Hasebe M."/>
            <person name="Lucas S."/>
            <person name="Mishler D.B."/>
            <person name="Reski R."/>
            <person name="Grigoriev I."/>
            <person name="Quatrano R.S."/>
            <person name="Boore J.L."/>
        </authorList>
    </citation>
    <scope>NUCLEOTIDE SEQUENCE [LARGE SCALE GENOMIC DNA]</scope>
    <source>
        <strain evidence="2 3">cv. Gransden 2004</strain>
    </source>
</reference>
<keyword evidence="3" id="KW-1185">Reference proteome</keyword>
<name>A0A2K1J1U0_PHYPA</name>
<dbReference type="Proteomes" id="UP000006727">
    <property type="component" value="Chromosome 18"/>
</dbReference>
<dbReference type="EMBL" id="ABEU02000018">
    <property type="protein sequence ID" value="PNR35491.1"/>
    <property type="molecule type" value="Genomic_DNA"/>
</dbReference>
<evidence type="ECO:0000313" key="1">
    <source>
        <dbReference type="EMBL" id="PNR35491.1"/>
    </source>
</evidence>
<dbReference type="PaxDb" id="3218-PP1S33_142V6.1"/>
<reference evidence="1 3" key="2">
    <citation type="journal article" date="2018" name="Plant J.">
        <title>The Physcomitrella patens chromosome-scale assembly reveals moss genome structure and evolution.</title>
        <authorList>
            <person name="Lang D."/>
            <person name="Ullrich K.K."/>
            <person name="Murat F."/>
            <person name="Fuchs J."/>
            <person name="Jenkins J."/>
            <person name="Haas F.B."/>
            <person name="Piednoel M."/>
            <person name="Gundlach H."/>
            <person name="Van Bel M."/>
            <person name="Meyberg R."/>
            <person name="Vives C."/>
            <person name="Morata J."/>
            <person name="Symeonidi A."/>
            <person name="Hiss M."/>
            <person name="Muchero W."/>
            <person name="Kamisugi Y."/>
            <person name="Saleh O."/>
            <person name="Blanc G."/>
            <person name="Decker E.L."/>
            <person name="van Gessel N."/>
            <person name="Grimwood J."/>
            <person name="Hayes R.D."/>
            <person name="Graham S.W."/>
            <person name="Gunter L.E."/>
            <person name="McDaniel S.F."/>
            <person name="Hoernstein S.N.W."/>
            <person name="Larsson A."/>
            <person name="Li F.W."/>
            <person name="Perroud P.F."/>
            <person name="Phillips J."/>
            <person name="Ranjan P."/>
            <person name="Rokshar D.S."/>
            <person name="Rothfels C.J."/>
            <person name="Schneider L."/>
            <person name="Shu S."/>
            <person name="Stevenson D.W."/>
            <person name="Thummler F."/>
            <person name="Tillich M."/>
            <person name="Villarreal Aguilar J.C."/>
            <person name="Widiez T."/>
            <person name="Wong G.K."/>
            <person name="Wymore A."/>
            <person name="Zhang Y."/>
            <person name="Zimmer A.D."/>
            <person name="Quatrano R.S."/>
            <person name="Mayer K.F.X."/>
            <person name="Goodstein D."/>
            <person name="Casacuberta J.M."/>
            <person name="Vandepoele K."/>
            <person name="Reski R."/>
            <person name="Cuming A.C."/>
            <person name="Tuskan G.A."/>
            <person name="Maumus F."/>
            <person name="Salse J."/>
            <person name="Schmutz J."/>
            <person name="Rensing S.A."/>
        </authorList>
    </citation>
    <scope>NUCLEOTIDE SEQUENCE [LARGE SCALE GENOMIC DNA]</scope>
    <source>
        <strain evidence="2 3">cv. Gransden 2004</strain>
    </source>
</reference>
<dbReference type="AlphaFoldDB" id="A0A2K1J1U0"/>
<sequence>MTVSSLRLLMYCNPFEFRLSSLCVGLAVPVGDSEERSTQVETLFAYIPQANIGNSSWMRARVRAENNGGIREFTMEKEQHAELAQLSGTPSYWTSNKQVILKLTLNLLPVLDEVDESECRTPP</sequence>
<organism evidence="1">
    <name type="scientific">Physcomitrium patens</name>
    <name type="common">Spreading-leaved earth moss</name>
    <name type="synonym">Physcomitrella patens</name>
    <dbReference type="NCBI Taxonomy" id="3218"/>
    <lineage>
        <taxon>Eukaryota</taxon>
        <taxon>Viridiplantae</taxon>
        <taxon>Streptophyta</taxon>
        <taxon>Embryophyta</taxon>
        <taxon>Bryophyta</taxon>
        <taxon>Bryophytina</taxon>
        <taxon>Bryopsida</taxon>
        <taxon>Funariidae</taxon>
        <taxon>Funariales</taxon>
        <taxon>Funariaceae</taxon>
        <taxon>Physcomitrium</taxon>
    </lineage>
</organism>
<evidence type="ECO:0000313" key="2">
    <source>
        <dbReference type="EnsemblPlants" id="Pp3c18_20910V3.1"/>
    </source>
</evidence>
<dbReference type="EnsemblPlants" id="Pp3c18_20910V3.1">
    <property type="protein sequence ID" value="Pp3c18_20910V3.1"/>
    <property type="gene ID" value="Pp3c18_20910"/>
</dbReference>
<dbReference type="Gramene" id="Pp3c18_20910V3.1">
    <property type="protein sequence ID" value="Pp3c18_20910V3.1"/>
    <property type="gene ID" value="Pp3c18_20910"/>
</dbReference>
<protein>
    <submittedName>
        <fullName evidence="1 2">Uncharacterized protein</fullName>
    </submittedName>
</protein>
<gene>
    <name evidence="1" type="ORF">PHYPA_023391</name>
</gene>